<protein>
    <recommendedName>
        <fullName evidence="1">Hemerythrin-like domain-containing protein</fullName>
    </recommendedName>
</protein>
<dbReference type="AlphaFoldDB" id="A0A258DAZ1"/>
<evidence type="ECO:0000313" key="3">
    <source>
        <dbReference type="Proteomes" id="UP000215616"/>
    </source>
</evidence>
<feature type="domain" description="Hemerythrin-like" evidence="1">
    <location>
        <begin position="45"/>
        <end position="157"/>
    </location>
</feature>
<proteinExistence type="predicted"/>
<evidence type="ECO:0000259" key="1">
    <source>
        <dbReference type="Pfam" id="PF01814"/>
    </source>
</evidence>
<dbReference type="EMBL" id="NCDQ01000054">
    <property type="protein sequence ID" value="OYX04918.1"/>
    <property type="molecule type" value="Genomic_DNA"/>
</dbReference>
<dbReference type="InterPro" id="IPR012312">
    <property type="entry name" value="Hemerythrin-like"/>
</dbReference>
<organism evidence="2 3">
    <name type="scientific">Caulobacter vibrioides</name>
    <name type="common">Caulobacter crescentus</name>
    <dbReference type="NCBI Taxonomy" id="155892"/>
    <lineage>
        <taxon>Bacteria</taxon>
        <taxon>Pseudomonadati</taxon>
        <taxon>Pseudomonadota</taxon>
        <taxon>Alphaproteobacteria</taxon>
        <taxon>Caulobacterales</taxon>
        <taxon>Caulobacteraceae</taxon>
        <taxon>Caulobacter</taxon>
    </lineage>
</organism>
<accession>A0A258DAZ1</accession>
<sequence length="164" mass="18249">MHSEAVWRGPRPDPELSVEELADELFENHAILMDSVTDILVDVRVLAARRTAKDPIVEALATGLARLKAELAAHLGNETRLVLSRRMPGRGPGWTAVAPELRAEHDRLRQQAKALIGLATTPRHGPCTRAIAQRLERLRLDFEEDLFVEERIALPRILAVHIGA</sequence>
<comment type="caution">
    <text evidence="2">The sequence shown here is derived from an EMBL/GenBank/DDBJ whole genome shotgun (WGS) entry which is preliminary data.</text>
</comment>
<dbReference type="Gene3D" id="1.20.120.520">
    <property type="entry name" value="nmb1532 protein domain like"/>
    <property type="match status" value="1"/>
</dbReference>
<name>A0A258DAZ1_CAUVI</name>
<evidence type="ECO:0000313" key="2">
    <source>
        <dbReference type="EMBL" id="OYX04918.1"/>
    </source>
</evidence>
<dbReference type="Pfam" id="PF01814">
    <property type="entry name" value="Hemerythrin"/>
    <property type="match status" value="1"/>
</dbReference>
<dbReference type="Proteomes" id="UP000215616">
    <property type="component" value="Unassembled WGS sequence"/>
</dbReference>
<gene>
    <name evidence="2" type="ORF">B7Z12_05135</name>
</gene>
<reference evidence="2 3" key="1">
    <citation type="submission" date="2017-03" db="EMBL/GenBank/DDBJ databases">
        <title>Lifting the veil on microbial sulfur biogeochemistry in mining wastewaters.</title>
        <authorList>
            <person name="Kantor R.S."/>
            <person name="Colenbrander Nelson T."/>
            <person name="Marshall S."/>
            <person name="Bennett D."/>
            <person name="Apte S."/>
            <person name="Camacho D."/>
            <person name="Thomas B.C."/>
            <person name="Warren L.A."/>
            <person name="Banfield J.F."/>
        </authorList>
    </citation>
    <scope>NUCLEOTIDE SEQUENCE [LARGE SCALE GENOMIC DNA]</scope>
    <source>
        <strain evidence="2">32-67-7</strain>
    </source>
</reference>